<reference evidence="2 3" key="1">
    <citation type="submission" date="2017-07" db="EMBL/GenBank/DDBJ databases">
        <title>Draft genome of Ochrobactrum lupini type strain LUP21.</title>
        <authorList>
            <person name="Krzyzanowska D.M."/>
            <person name="Jafra S."/>
        </authorList>
    </citation>
    <scope>NUCLEOTIDE SEQUENCE [LARGE SCALE GENOMIC DNA]</scope>
    <source>
        <strain evidence="2 3">LUP21</strain>
    </source>
</reference>
<dbReference type="EMBL" id="NNRN01000030">
    <property type="protein sequence ID" value="OYR32336.1"/>
    <property type="molecule type" value="Genomic_DNA"/>
</dbReference>
<keyword evidence="1" id="KW-1133">Transmembrane helix</keyword>
<protein>
    <submittedName>
        <fullName evidence="2">Uncharacterized protein</fullName>
    </submittedName>
</protein>
<dbReference type="Proteomes" id="UP000216363">
    <property type="component" value="Unassembled WGS sequence"/>
</dbReference>
<gene>
    <name evidence="2" type="ORF">CES86_0304</name>
</gene>
<comment type="caution">
    <text evidence="2">The sequence shown here is derived from an EMBL/GenBank/DDBJ whole genome shotgun (WGS) entry which is preliminary data.</text>
</comment>
<dbReference type="AlphaFoldDB" id="A0A256H004"/>
<evidence type="ECO:0000313" key="2">
    <source>
        <dbReference type="EMBL" id="OYR32336.1"/>
    </source>
</evidence>
<name>A0A256H004_9HYPH</name>
<proteinExistence type="predicted"/>
<keyword evidence="1" id="KW-0472">Membrane</keyword>
<accession>A0A256H004</accession>
<sequence>MVSFGGVISQDQPSILSLMKNPDIFFDWLLPLAAVFALARILTDIFGS</sequence>
<keyword evidence="1" id="KW-0812">Transmembrane</keyword>
<feature type="transmembrane region" description="Helical" evidence="1">
    <location>
        <begin position="24"/>
        <end position="43"/>
    </location>
</feature>
<evidence type="ECO:0000256" key="1">
    <source>
        <dbReference type="SAM" id="Phobius"/>
    </source>
</evidence>
<evidence type="ECO:0000313" key="3">
    <source>
        <dbReference type="Proteomes" id="UP000216363"/>
    </source>
</evidence>
<organism evidence="2 3">
    <name type="scientific">Brucella lupini</name>
    <dbReference type="NCBI Taxonomy" id="255457"/>
    <lineage>
        <taxon>Bacteria</taxon>
        <taxon>Pseudomonadati</taxon>
        <taxon>Pseudomonadota</taxon>
        <taxon>Alphaproteobacteria</taxon>
        <taxon>Hyphomicrobiales</taxon>
        <taxon>Brucellaceae</taxon>
        <taxon>Brucella/Ochrobactrum group</taxon>
        <taxon>Brucella</taxon>
    </lineage>
</organism>